<reference evidence="3" key="1">
    <citation type="submission" date="2025-08" db="UniProtKB">
        <authorList>
            <consortium name="RefSeq"/>
        </authorList>
    </citation>
    <scope>IDENTIFICATION</scope>
</reference>
<protein>
    <submittedName>
        <fullName evidence="3">Glutamic acid-rich protein-like</fullName>
    </submittedName>
</protein>
<dbReference type="GeneID" id="106749683"/>
<feature type="region of interest" description="Disordered" evidence="1">
    <location>
        <begin position="49"/>
        <end position="144"/>
    </location>
</feature>
<feature type="compositionally biased region" description="Acidic residues" evidence="1">
    <location>
        <begin position="53"/>
        <end position="62"/>
    </location>
</feature>
<evidence type="ECO:0000313" key="2">
    <source>
        <dbReference type="Proteomes" id="UP000515204"/>
    </source>
</evidence>
<feature type="compositionally biased region" description="Basic and acidic residues" evidence="1">
    <location>
        <begin position="76"/>
        <end position="94"/>
    </location>
</feature>
<organism evidence="2 3">
    <name type="scientific">Dinoponera quadriceps</name>
    <name type="common">South American ant</name>
    <dbReference type="NCBI Taxonomy" id="609295"/>
    <lineage>
        <taxon>Eukaryota</taxon>
        <taxon>Metazoa</taxon>
        <taxon>Ecdysozoa</taxon>
        <taxon>Arthropoda</taxon>
        <taxon>Hexapoda</taxon>
        <taxon>Insecta</taxon>
        <taxon>Pterygota</taxon>
        <taxon>Neoptera</taxon>
        <taxon>Endopterygota</taxon>
        <taxon>Hymenoptera</taxon>
        <taxon>Apocrita</taxon>
        <taxon>Aculeata</taxon>
        <taxon>Formicoidea</taxon>
        <taxon>Formicidae</taxon>
        <taxon>Ponerinae</taxon>
        <taxon>Ponerini</taxon>
        <taxon>Dinoponera</taxon>
    </lineage>
</organism>
<gene>
    <name evidence="3" type="primary">LOC106749683</name>
</gene>
<feature type="compositionally biased region" description="Acidic residues" evidence="1">
    <location>
        <begin position="95"/>
        <end position="119"/>
    </location>
</feature>
<sequence>MLLQYFEDVKDELKTSKGLHTEASDSVRELQQNYSIYDKENYTVNMAEKENEMPEEQQEELAEVEKPVEEFEDFAEDKIMDEKKDEEEDRRIDKDEDEITEDITEDITDVEDIIYEDEDKDKIEDLQKEPPIFSFPPDVAESTL</sequence>
<accession>A0A6P3Y1Z3</accession>
<dbReference type="AlphaFoldDB" id="A0A6P3Y1Z3"/>
<proteinExistence type="predicted"/>
<dbReference type="RefSeq" id="XP_014484856.1">
    <property type="nucleotide sequence ID" value="XM_014629370.1"/>
</dbReference>
<keyword evidence="2" id="KW-1185">Reference proteome</keyword>
<dbReference type="KEGG" id="dqu:106749683"/>
<evidence type="ECO:0000256" key="1">
    <source>
        <dbReference type="SAM" id="MobiDB-lite"/>
    </source>
</evidence>
<dbReference type="Proteomes" id="UP000515204">
    <property type="component" value="Unplaced"/>
</dbReference>
<evidence type="ECO:0000313" key="3">
    <source>
        <dbReference type="RefSeq" id="XP_014484856.1"/>
    </source>
</evidence>
<name>A0A6P3Y1Z3_DINQU</name>